<accession>A0A495Y3D0</accession>
<gene>
    <name evidence="2" type="ORF">DFJ68_3463</name>
</gene>
<dbReference type="EMBL" id="RBXT01000001">
    <property type="protein sequence ID" value="RKT79984.1"/>
    <property type="molecule type" value="Genomic_DNA"/>
</dbReference>
<sequence>MSTTALESLCERLCAAVAAGDLDAVVDLYAADAVVSLAHGREAAGSAAIRAAWAAALASGLDLTGGGVSSTRVVVCGALAMTSATGSDGVVRTQVARLVDGRWTWWRDGSHLAHVELPPAGEVGAEVGAEVALEVA</sequence>
<reference evidence="2 3" key="1">
    <citation type="submission" date="2018-10" db="EMBL/GenBank/DDBJ databases">
        <title>Sequencing the genomes of 1000 actinobacteria strains.</title>
        <authorList>
            <person name="Klenk H.-P."/>
        </authorList>
    </citation>
    <scope>NUCLEOTIDE SEQUENCE [LARGE SCALE GENOMIC DNA]</scope>
    <source>
        <strain evidence="2 3">DSM 44267</strain>
    </source>
</reference>
<evidence type="ECO:0000259" key="1">
    <source>
        <dbReference type="Pfam" id="PF12680"/>
    </source>
</evidence>
<dbReference type="InterPro" id="IPR032710">
    <property type="entry name" value="NTF2-like_dom_sf"/>
</dbReference>
<dbReference type="AlphaFoldDB" id="A0A495Y3D0"/>
<dbReference type="Proteomes" id="UP000278440">
    <property type="component" value="Unassembled WGS sequence"/>
</dbReference>
<evidence type="ECO:0000313" key="3">
    <source>
        <dbReference type="Proteomes" id="UP000278440"/>
    </source>
</evidence>
<comment type="caution">
    <text evidence="2">The sequence shown here is derived from an EMBL/GenBank/DDBJ whole genome shotgun (WGS) entry which is preliminary data.</text>
</comment>
<dbReference type="RefSeq" id="WP_121034784.1">
    <property type="nucleotide sequence ID" value="NZ_RBXT01000001.1"/>
</dbReference>
<dbReference type="InterPro" id="IPR037401">
    <property type="entry name" value="SnoaL-like"/>
</dbReference>
<evidence type="ECO:0000313" key="2">
    <source>
        <dbReference type="EMBL" id="RKT79984.1"/>
    </source>
</evidence>
<name>A0A495Y3D0_9MICO</name>
<dbReference type="OrthoDB" id="674363at2"/>
<protein>
    <submittedName>
        <fullName evidence="2">SnoaL-like protein</fullName>
    </submittedName>
</protein>
<organism evidence="2 3">
    <name type="scientific">Terracoccus luteus</name>
    <dbReference type="NCBI Taxonomy" id="53356"/>
    <lineage>
        <taxon>Bacteria</taxon>
        <taxon>Bacillati</taxon>
        <taxon>Actinomycetota</taxon>
        <taxon>Actinomycetes</taxon>
        <taxon>Micrococcales</taxon>
        <taxon>Intrasporangiaceae</taxon>
        <taxon>Terracoccus</taxon>
    </lineage>
</organism>
<dbReference type="Gene3D" id="3.10.450.50">
    <property type="match status" value="1"/>
</dbReference>
<keyword evidence="3" id="KW-1185">Reference proteome</keyword>
<dbReference type="SUPFAM" id="SSF54427">
    <property type="entry name" value="NTF2-like"/>
    <property type="match status" value="1"/>
</dbReference>
<dbReference type="Pfam" id="PF12680">
    <property type="entry name" value="SnoaL_2"/>
    <property type="match status" value="1"/>
</dbReference>
<proteinExistence type="predicted"/>
<feature type="domain" description="SnoaL-like" evidence="1">
    <location>
        <begin position="11"/>
        <end position="104"/>
    </location>
</feature>